<keyword evidence="2 5" id="KW-0812">Transmembrane</keyword>
<accession>A0AAN7UPH9</accession>
<feature type="transmembrane region" description="Helical" evidence="5">
    <location>
        <begin position="107"/>
        <end position="128"/>
    </location>
</feature>
<evidence type="ECO:0000259" key="6">
    <source>
        <dbReference type="Pfam" id="PF13664"/>
    </source>
</evidence>
<dbReference type="Pfam" id="PF13664">
    <property type="entry name" value="DUF4149"/>
    <property type="match status" value="1"/>
</dbReference>
<dbReference type="PANTHER" id="PTHR23241:SF106">
    <property type="entry name" value="DUF4149 DOMAIN-CONTAINING PROTEIN"/>
    <property type="match status" value="1"/>
</dbReference>
<reference evidence="7 8" key="1">
    <citation type="submission" date="2023-10" db="EMBL/GenBank/DDBJ databases">
        <title>Draft genome sequence of Xylaria bambusicola isolate GMP-LS, the root and basal stem rot pathogen of sugarcane in Indonesia.</title>
        <authorList>
            <person name="Selvaraj P."/>
            <person name="Muralishankar V."/>
            <person name="Muruganantham S."/>
            <person name="Sp S."/>
            <person name="Haryani S."/>
            <person name="Lau K.J.X."/>
            <person name="Naqvi N.I."/>
        </authorList>
    </citation>
    <scope>NUCLEOTIDE SEQUENCE [LARGE SCALE GENOMIC DNA]</scope>
    <source>
        <strain evidence="7">GMP-LS</strain>
    </source>
</reference>
<comment type="caution">
    <text evidence="7">The sequence shown here is derived from an EMBL/GenBank/DDBJ whole genome shotgun (WGS) entry which is preliminary data.</text>
</comment>
<feature type="transmembrane region" description="Helical" evidence="5">
    <location>
        <begin position="169"/>
        <end position="190"/>
    </location>
</feature>
<comment type="subcellular location">
    <subcellularLocation>
        <location evidence="1">Membrane</location>
    </subcellularLocation>
</comment>
<evidence type="ECO:0000256" key="4">
    <source>
        <dbReference type="ARBA" id="ARBA00023136"/>
    </source>
</evidence>
<sequence length="196" mass="21760">MEHNKFKTQKLKMPERSLLFSPAPYHVLSYGALLGTQFFHTFLNSIISFKVLERPQFAILQRAVFPAYFGIQTVAPVVLALTYPGGAGRLAALPQGISGVLHPANRWGVLVPLTAAFVTGLANWAYFLPGTNKITAQRREQEVKDGKQSWEKTTHSKDMKALNKKFAKIHGYSSLFNLVTFIATVVYGVHLSARIA</sequence>
<evidence type="ECO:0000256" key="5">
    <source>
        <dbReference type="SAM" id="Phobius"/>
    </source>
</evidence>
<feature type="domain" description="TMEM205-like" evidence="6">
    <location>
        <begin position="28"/>
        <end position="139"/>
    </location>
</feature>
<dbReference type="Proteomes" id="UP001305414">
    <property type="component" value="Unassembled WGS sequence"/>
</dbReference>
<dbReference type="InterPro" id="IPR025423">
    <property type="entry name" value="TMEM205-like"/>
</dbReference>
<keyword evidence="8" id="KW-1185">Reference proteome</keyword>
<evidence type="ECO:0000313" key="7">
    <source>
        <dbReference type="EMBL" id="KAK5636690.1"/>
    </source>
</evidence>
<evidence type="ECO:0000256" key="3">
    <source>
        <dbReference type="ARBA" id="ARBA00022989"/>
    </source>
</evidence>
<dbReference type="InterPro" id="IPR053009">
    <property type="entry name" value="Xanthocillin_Biosynth-Assoc"/>
</dbReference>
<evidence type="ECO:0000256" key="1">
    <source>
        <dbReference type="ARBA" id="ARBA00004370"/>
    </source>
</evidence>
<dbReference type="PANTHER" id="PTHR23241">
    <property type="entry name" value="LATE EMBRYOGENESIS ABUNDANT PLANTS LEA-RELATED"/>
    <property type="match status" value="1"/>
</dbReference>
<protein>
    <recommendedName>
        <fullName evidence="6">TMEM205-like domain-containing protein</fullName>
    </recommendedName>
</protein>
<keyword evidence="3 5" id="KW-1133">Transmembrane helix</keyword>
<dbReference type="EMBL" id="JAWHQM010000075">
    <property type="protein sequence ID" value="KAK5636690.1"/>
    <property type="molecule type" value="Genomic_DNA"/>
</dbReference>
<dbReference type="GO" id="GO:0016020">
    <property type="term" value="C:membrane"/>
    <property type="evidence" value="ECO:0007669"/>
    <property type="project" value="UniProtKB-SubCell"/>
</dbReference>
<name>A0AAN7UPH9_9PEZI</name>
<proteinExistence type="predicted"/>
<gene>
    <name evidence="7" type="ORF">RRF57_012402</name>
</gene>
<feature type="transmembrane region" description="Helical" evidence="5">
    <location>
        <begin position="64"/>
        <end position="87"/>
    </location>
</feature>
<organism evidence="7 8">
    <name type="scientific">Xylaria bambusicola</name>
    <dbReference type="NCBI Taxonomy" id="326684"/>
    <lineage>
        <taxon>Eukaryota</taxon>
        <taxon>Fungi</taxon>
        <taxon>Dikarya</taxon>
        <taxon>Ascomycota</taxon>
        <taxon>Pezizomycotina</taxon>
        <taxon>Sordariomycetes</taxon>
        <taxon>Xylariomycetidae</taxon>
        <taxon>Xylariales</taxon>
        <taxon>Xylariaceae</taxon>
        <taxon>Xylaria</taxon>
    </lineage>
</organism>
<evidence type="ECO:0000256" key="2">
    <source>
        <dbReference type="ARBA" id="ARBA00022692"/>
    </source>
</evidence>
<keyword evidence="4 5" id="KW-0472">Membrane</keyword>
<evidence type="ECO:0000313" key="8">
    <source>
        <dbReference type="Proteomes" id="UP001305414"/>
    </source>
</evidence>
<dbReference type="AlphaFoldDB" id="A0AAN7UPH9"/>